<name>U7Q3D3_SPOS1</name>
<proteinExistence type="predicted"/>
<accession>U7Q3D3</accession>
<dbReference type="OrthoDB" id="3525185at2759"/>
<evidence type="ECO:0000313" key="3">
    <source>
        <dbReference type="EMBL" id="ERT01697.1"/>
    </source>
</evidence>
<dbReference type="AlphaFoldDB" id="U7Q3D3"/>
<keyword evidence="1" id="KW-0539">Nucleus</keyword>
<evidence type="ECO:0000313" key="4">
    <source>
        <dbReference type="Proteomes" id="UP000018087"/>
    </source>
</evidence>
<evidence type="ECO:0000256" key="2">
    <source>
        <dbReference type="SAM" id="MobiDB-lite"/>
    </source>
</evidence>
<dbReference type="Proteomes" id="UP000018087">
    <property type="component" value="Unassembled WGS sequence"/>
</dbReference>
<dbReference type="PANTHER" id="PTHR38111">
    <property type="entry name" value="ZN(2)-C6 FUNGAL-TYPE DOMAIN-CONTAINING PROTEIN-RELATED"/>
    <property type="match status" value="1"/>
</dbReference>
<feature type="region of interest" description="Disordered" evidence="2">
    <location>
        <begin position="55"/>
        <end position="105"/>
    </location>
</feature>
<gene>
    <name evidence="3" type="ORF">HMPREF1624_02950</name>
</gene>
<evidence type="ECO:0000256" key="1">
    <source>
        <dbReference type="ARBA" id="ARBA00023242"/>
    </source>
</evidence>
<dbReference type="InterPro" id="IPR021858">
    <property type="entry name" value="Fun_TF"/>
</dbReference>
<dbReference type="Pfam" id="PF11951">
    <property type="entry name" value="Fungal_trans_2"/>
    <property type="match status" value="1"/>
</dbReference>
<dbReference type="EMBL" id="KI440843">
    <property type="protein sequence ID" value="ERT01697.1"/>
    <property type="molecule type" value="Genomic_DNA"/>
</dbReference>
<protein>
    <submittedName>
        <fullName evidence="3">Uncharacterized protein</fullName>
    </submittedName>
</protein>
<dbReference type="HOGENOM" id="CLU_027366_0_0_1"/>
<dbReference type="InterPro" id="IPR053178">
    <property type="entry name" value="Osmoadaptation_assoc"/>
</dbReference>
<keyword evidence="4" id="KW-1185">Reference proteome</keyword>
<reference evidence="4" key="1">
    <citation type="journal article" date="2014" name="Genome Announc.">
        <title>Genome sequence of the pathogenic fungus Sporothrix schenckii (ATCC 58251).</title>
        <authorList>
            <person name="Cuomo C.A."/>
            <person name="Rodriguez-Del Valle N."/>
            <person name="Perez-Sanchez L."/>
            <person name="Abouelleil A."/>
            <person name="Goldberg J."/>
            <person name="Young S."/>
            <person name="Zeng Q."/>
            <person name="Birren B.W."/>
        </authorList>
    </citation>
    <scope>NUCLEOTIDE SEQUENCE [LARGE SCALE GENOMIC DNA]</scope>
    <source>
        <strain evidence="4">ATCC 58251 / de Perez 2211183</strain>
    </source>
</reference>
<sequence>MAFQFVNYEGPSLPEDKGVRTMIRRQAMHDVAIDRRTRGNYGKANQRQVPFFVDEGRASPSGKQDIEEITPTHKPKPTPNATATAKRPPRPRPFAQCGQSGQPGQRSMTFPTFCYSADSSTSTTSYGLPTSISFPDSAATEKFTLLLNLVPLTGLRLGIGKLSSFQLDLARAGPTRRAQLSPACPPLNLGNPKLAHYITSHHGHVPALRYATDAVLAQLRLVALRAHGTPSTALARDATLVFYQKALRAVQLALADERQRLTEETLCATQLLAVFELLDENVPSWMHHAGGAAQLIRLRGAHRFRASEPGTALFMAHIGTVVMDAFLGNKACFLAEDAWMALLRSAILDDPALAPVQDLSLAMWSHIVTGPAKFKTVTDLVMAAPAPMHAPDPRARDAIIAHLLADRASLVGWMDRAMRHPAICEDDFEADDVYGIVFPRLTTGTRGSTGGRRNADDKDAHCRLDRVTQLSLWGTNIVCRILKSRLLVAMAPARFRALEAECQYLAARVMQLDAGAAAAAANKSTGVGSGLGDVLKTSFVSQNTWIVRGVLETKDIWSQDSDVSGDGNGDCAEDKMIEKWKFEAWCRAIGRTLPRTPIETIASLSC</sequence>
<organism evidence="3 4">
    <name type="scientific">Sporothrix schenckii (strain ATCC 58251 / de Perez 2211183)</name>
    <name type="common">Rose-picker's disease fungus</name>
    <dbReference type="NCBI Taxonomy" id="1391915"/>
    <lineage>
        <taxon>Eukaryota</taxon>
        <taxon>Fungi</taxon>
        <taxon>Dikarya</taxon>
        <taxon>Ascomycota</taxon>
        <taxon>Pezizomycotina</taxon>
        <taxon>Sordariomycetes</taxon>
        <taxon>Sordariomycetidae</taxon>
        <taxon>Ophiostomatales</taxon>
        <taxon>Ophiostomataceae</taxon>
        <taxon>Sporothrix</taxon>
    </lineage>
</organism>
<dbReference type="PANTHER" id="PTHR38111:SF6">
    <property type="entry name" value="FINGER DOMAIN PROTEIN, PUTATIVE (AFU_ORTHOLOGUE AFUA_8G01940)-RELATED"/>
    <property type="match status" value="1"/>
</dbReference>
<dbReference type="eggNOG" id="ENOG502SACT">
    <property type="taxonomic scope" value="Eukaryota"/>
</dbReference>
<dbReference type="STRING" id="1391915.U7Q3D3"/>